<evidence type="ECO:0000313" key="2">
    <source>
        <dbReference type="Proteomes" id="UP001409585"/>
    </source>
</evidence>
<name>A0AAV3U389_9ALTE</name>
<accession>A0AAV3U389</accession>
<proteinExistence type="predicted"/>
<gene>
    <name evidence="1" type="ORF">GCM10025791_25440</name>
</gene>
<reference evidence="2" key="1">
    <citation type="journal article" date="2019" name="Int. J. Syst. Evol. Microbiol.">
        <title>The Global Catalogue of Microorganisms (GCM) 10K type strain sequencing project: providing services to taxonomists for standard genome sequencing and annotation.</title>
        <authorList>
            <consortium name="The Broad Institute Genomics Platform"/>
            <consortium name="The Broad Institute Genome Sequencing Center for Infectious Disease"/>
            <person name="Wu L."/>
            <person name="Ma J."/>
        </authorList>
    </citation>
    <scope>NUCLEOTIDE SEQUENCE [LARGE SCALE GENOMIC DNA]</scope>
    <source>
        <strain evidence="2">JCM 19134</strain>
    </source>
</reference>
<dbReference type="Proteomes" id="UP001409585">
    <property type="component" value="Unassembled WGS sequence"/>
</dbReference>
<evidence type="ECO:0000313" key="1">
    <source>
        <dbReference type="EMBL" id="GAA4945199.1"/>
    </source>
</evidence>
<organism evidence="1 2">
    <name type="scientific">Halioxenophilus aromaticivorans</name>
    <dbReference type="NCBI Taxonomy" id="1306992"/>
    <lineage>
        <taxon>Bacteria</taxon>
        <taxon>Pseudomonadati</taxon>
        <taxon>Pseudomonadota</taxon>
        <taxon>Gammaproteobacteria</taxon>
        <taxon>Alteromonadales</taxon>
        <taxon>Alteromonadaceae</taxon>
        <taxon>Halioxenophilus</taxon>
    </lineage>
</organism>
<protein>
    <submittedName>
        <fullName evidence="1">Uncharacterized protein</fullName>
    </submittedName>
</protein>
<comment type="caution">
    <text evidence="1">The sequence shown here is derived from an EMBL/GenBank/DDBJ whole genome shotgun (WGS) entry which is preliminary data.</text>
</comment>
<keyword evidence="2" id="KW-1185">Reference proteome</keyword>
<dbReference type="EMBL" id="BAABLX010000024">
    <property type="protein sequence ID" value="GAA4945199.1"/>
    <property type="molecule type" value="Genomic_DNA"/>
</dbReference>
<sequence>MIFIFAMEVSVLSINGQIFITDSAPHWHYELRLTRGERRVVTIAIESTKIALTRIALKIKASVIWSTFILRWVLKSKRNYVNAFEKAFSGSKTH</sequence>
<dbReference type="AlphaFoldDB" id="A0AAV3U389"/>